<reference evidence="2 3" key="6">
    <citation type="journal article" date="1999" name="Virology">
        <title>Chlorella virus PBCV-1 encodes a functional homospermidine synthase.</title>
        <authorList>
            <person name="Kaiser A."/>
            <person name="Vollmert M."/>
            <person name="Tholl D."/>
            <person name="Graves M.V."/>
            <person name="Gurnon J.R."/>
            <person name="Xing W."/>
            <person name="Lisec A.D."/>
            <person name="Nickerson K.W."/>
            <person name="Van Etten J.L."/>
        </authorList>
    </citation>
    <scope>NUCLEOTIDE SEQUENCE [LARGE SCALE GENOMIC DNA]</scope>
</reference>
<evidence type="ECO:0000313" key="3">
    <source>
        <dbReference type="Proteomes" id="UP000000862"/>
    </source>
</evidence>
<reference evidence="2 3" key="8">
    <citation type="journal article" date="2010" name="J. Virol.">
        <title>Microarray analysis of Paramecium bursaria chlorella virus 1 transcription.</title>
        <authorList>
            <person name="Yanai-Balser G.M."/>
            <person name="Duncan G.A."/>
            <person name="Eudy J.D."/>
            <person name="Wang D."/>
            <person name="Li X."/>
            <person name="Agarkova I.V."/>
            <person name="Dunigan D.D."/>
            <person name="Van Etten J.L."/>
        </authorList>
    </citation>
    <scope>NUCLEOTIDE SEQUENCE [LARGE SCALE GENOMIC DNA]</scope>
</reference>
<reference evidence="2 3" key="4">
    <citation type="journal article" date="1996" name="Virology">
        <title>Analysis of 76 kb of the chlorella virus PBCV-1 330-kb genome: map positions 182 to 258.</title>
        <authorList>
            <person name="Kutish G.F."/>
            <person name="Li Y."/>
            <person name="Lu Z."/>
            <person name="Furuta M."/>
            <person name="Rock D.L."/>
            <person name="Van Etten J.L."/>
        </authorList>
    </citation>
    <scope>NUCLEOTIDE SEQUENCE [LARGE SCALE GENOMIC DNA]</scope>
</reference>
<reference evidence="2 3" key="5">
    <citation type="journal article" date="1997" name="Virology">
        <title>Analysis of 74 kb of DNA located at the right end of the 330-kb chlorella virus PBCV-1 genome.</title>
        <authorList>
            <person name="Li Y."/>
            <person name="Lu Z."/>
            <person name="Sun L."/>
            <person name="Ropp S."/>
            <person name="Kutish G.F."/>
            <person name="Rock D.L."/>
            <person name="Van Etten J.L."/>
        </authorList>
    </citation>
    <scope>NUCLEOTIDE SEQUENCE [LARGE SCALE GENOMIC DNA]</scope>
</reference>
<evidence type="ECO:0000256" key="1">
    <source>
        <dbReference type="SAM" id="Phobius"/>
    </source>
</evidence>
<dbReference type="KEGG" id="vg:10971151"/>
<name>F8TU70_PBCV1</name>
<evidence type="ECO:0000313" key="2">
    <source>
        <dbReference type="EMBL" id="AEI70131.1"/>
    </source>
</evidence>
<protein>
    <submittedName>
        <fullName evidence="2">Uncharacterized protein</fullName>
    </submittedName>
</protein>
<gene>
    <name evidence="2" type="primary">a621aR</name>
</gene>
<keyword evidence="1" id="KW-1133">Transmembrane helix</keyword>
<dbReference type="Proteomes" id="UP000000862">
    <property type="component" value="Segment"/>
</dbReference>
<organismHost>
    <name type="scientific">Chlorella</name>
    <dbReference type="NCBI Taxonomy" id="3071"/>
</organismHost>
<proteinExistence type="predicted"/>
<keyword evidence="3" id="KW-1185">Reference proteome</keyword>
<sequence>MSAYTRANMNIVINEYTTGTITVLLVIFATNFSIPGPENAEENDLPSLLKTIYNT</sequence>
<organism evidence="2 3">
    <name type="scientific">Paramecium bursaria Chlorella virus 1</name>
    <name type="common">PBCV-1</name>
    <dbReference type="NCBI Taxonomy" id="10506"/>
    <lineage>
        <taxon>Viruses</taxon>
        <taxon>Varidnaviria</taxon>
        <taxon>Bamfordvirae</taxon>
        <taxon>Nucleocytoviricota</taxon>
        <taxon>Megaviricetes</taxon>
        <taxon>Algavirales</taxon>
        <taxon>Phycodnaviridae</taxon>
        <taxon>Chlorovirus</taxon>
        <taxon>Chlorovirus vanettense</taxon>
    </lineage>
</organism>
<keyword evidence="1" id="KW-0472">Membrane</keyword>
<dbReference type="EMBL" id="JF411744">
    <property type="protein sequence ID" value="AEI70131.1"/>
    <property type="molecule type" value="Genomic_DNA"/>
</dbReference>
<reference evidence="2 3" key="2">
    <citation type="journal article" date="1995" name="Virology">
        <title>Analysis of 43 kb of the Chlorella virus PBCV-1 330-kb genome: map positions 45 to 88.</title>
        <authorList>
            <person name="Li Y."/>
            <person name="Lu Z."/>
            <person name="Burbank D.E."/>
            <person name="Kutish G.F."/>
            <person name="Rock D.L."/>
            <person name="Van Etten J.L."/>
        </authorList>
    </citation>
    <scope>NUCLEOTIDE SEQUENCE [LARGE SCALE GENOMIC DNA]</scope>
</reference>
<reference evidence="2 3" key="3">
    <citation type="journal article" date="1996" name="Virology">
        <title>Analysis of 94 kb of the chlorella virus PBCV-1 330-kb genome: map positions 88 to 182.</title>
        <authorList>
            <person name="Lu Z."/>
            <person name="Li Y."/>
            <person name="Que Q."/>
            <person name="Kutish G.F."/>
            <person name="Rock D.L."/>
            <person name="Van Etten J.L."/>
        </authorList>
    </citation>
    <scope>NUCLEOTIDE SEQUENCE [LARGE SCALE GENOMIC DNA]</scope>
</reference>
<dbReference type="RefSeq" id="YP_004678986.1">
    <property type="nucleotide sequence ID" value="NC_000852.5"/>
</dbReference>
<dbReference type="GeneID" id="10971151"/>
<reference evidence="2 3" key="7">
    <citation type="journal article" date="2000" name="Virology">
        <title>Characterization of a beta-1,3-glucanase encoded by chlorella virus PBCV-1.</title>
        <authorList>
            <person name="Sun L."/>
            <person name="Gurnon J.R."/>
            <person name="Adams B.J."/>
            <person name="Graves M.V."/>
            <person name="Van Etten J.L."/>
        </authorList>
    </citation>
    <scope>NUCLEOTIDE SEQUENCE [LARGE SCALE GENOMIC DNA]</scope>
</reference>
<keyword evidence="1" id="KW-0812">Transmembrane</keyword>
<reference evidence="2 3" key="1">
    <citation type="journal article" date="1995" name="Virology">
        <title>Analysis of 45 kb of DNA located at the left end of the chlorella virus PBCV-1 genome.</title>
        <authorList>
            <person name="Lu Z."/>
            <person name="Li Y."/>
            <person name="Zhang Y."/>
            <person name="Kutish G.F."/>
            <person name="Rock D.L."/>
            <person name="Van Etten J.L."/>
        </authorList>
    </citation>
    <scope>NUCLEOTIDE SEQUENCE [LARGE SCALE GENOMIC DNA]</scope>
</reference>
<feature type="transmembrane region" description="Helical" evidence="1">
    <location>
        <begin position="12"/>
        <end position="34"/>
    </location>
</feature>
<accession>F8TU70</accession>